<accession>A0A1X2CYE0</accession>
<feature type="compositionally biased region" description="Basic and acidic residues" evidence="1">
    <location>
        <begin position="62"/>
        <end position="71"/>
    </location>
</feature>
<reference evidence="2 3" key="1">
    <citation type="submission" date="2016-01" db="EMBL/GenBank/DDBJ databases">
        <title>The new phylogeny of the genus Mycobacterium.</title>
        <authorList>
            <person name="Tarcisio F."/>
            <person name="Conor M."/>
            <person name="Antonella G."/>
            <person name="Elisabetta G."/>
            <person name="Giulia F.S."/>
            <person name="Sara T."/>
            <person name="Anna F."/>
            <person name="Clotilde B."/>
            <person name="Roberto B."/>
            <person name="Veronica D.S."/>
            <person name="Fabio R."/>
            <person name="Monica P."/>
            <person name="Olivier J."/>
            <person name="Enrico T."/>
            <person name="Nicola S."/>
        </authorList>
    </citation>
    <scope>NUCLEOTIDE SEQUENCE [LARGE SCALE GENOMIC DNA]</scope>
    <source>
        <strain evidence="2 3">DSM 45176</strain>
    </source>
</reference>
<gene>
    <name evidence="2" type="ORF">AWC22_17540</name>
</gene>
<feature type="region of interest" description="Disordered" evidence="1">
    <location>
        <begin position="62"/>
        <end position="81"/>
    </location>
</feature>
<sequence>MARGRSISNSTPPPTARPSRSPRFSLLHIVERSITDERLITELETAYTAAGGPPKMLRIDNARSWIPKRDNSSASTGPTLV</sequence>
<evidence type="ECO:0000313" key="3">
    <source>
        <dbReference type="Proteomes" id="UP000193087"/>
    </source>
</evidence>
<protein>
    <submittedName>
        <fullName evidence="2">Uncharacterized protein</fullName>
    </submittedName>
</protein>
<dbReference type="Proteomes" id="UP000193087">
    <property type="component" value="Unassembled WGS sequence"/>
</dbReference>
<proteinExistence type="predicted"/>
<name>A0A1X2CYE0_9MYCO</name>
<organism evidence="2 3">
    <name type="scientific">Mycobacterium riyadhense</name>
    <dbReference type="NCBI Taxonomy" id="486698"/>
    <lineage>
        <taxon>Bacteria</taxon>
        <taxon>Bacillati</taxon>
        <taxon>Actinomycetota</taxon>
        <taxon>Actinomycetes</taxon>
        <taxon>Mycobacteriales</taxon>
        <taxon>Mycobacteriaceae</taxon>
        <taxon>Mycobacterium</taxon>
    </lineage>
</organism>
<dbReference type="EMBL" id="LQPQ01000063">
    <property type="protein sequence ID" value="ORW80883.1"/>
    <property type="molecule type" value="Genomic_DNA"/>
</dbReference>
<dbReference type="AlphaFoldDB" id="A0A1X2CYE0"/>
<keyword evidence="3" id="KW-1185">Reference proteome</keyword>
<evidence type="ECO:0000256" key="1">
    <source>
        <dbReference type="SAM" id="MobiDB-lite"/>
    </source>
</evidence>
<feature type="region of interest" description="Disordered" evidence="1">
    <location>
        <begin position="1"/>
        <end position="24"/>
    </location>
</feature>
<evidence type="ECO:0000313" key="2">
    <source>
        <dbReference type="EMBL" id="ORW80883.1"/>
    </source>
</evidence>
<comment type="caution">
    <text evidence="2">The sequence shown here is derived from an EMBL/GenBank/DDBJ whole genome shotgun (WGS) entry which is preliminary data.</text>
</comment>
<feature type="compositionally biased region" description="Polar residues" evidence="1">
    <location>
        <begin position="72"/>
        <end position="81"/>
    </location>
</feature>